<dbReference type="Pfam" id="PF00153">
    <property type="entry name" value="Mito_carr"/>
    <property type="match status" value="3"/>
</dbReference>
<keyword evidence="13" id="KW-1185">Reference proteome</keyword>
<proteinExistence type="inferred from homology"/>
<feature type="repeat" description="Solcar" evidence="9">
    <location>
        <begin position="67"/>
        <end position="155"/>
    </location>
</feature>
<comment type="caution">
    <text evidence="12">The sequence shown here is derived from an EMBL/GenBank/DDBJ whole genome shotgun (WGS) entry which is preliminary data.</text>
</comment>
<evidence type="ECO:0000256" key="8">
    <source>
        <dbReference type="ARBA" id="ARBA00023136"/>
    </source>
</evidence>
<evidence type="ECO:0000313" key="13">
    <source>
        <dbReference type="Proteomes" id="UP000652219"/>
    </source>
</evidence>
<dbReference type="Proteomes" id="UP000652219">
    <property type="component" value="Unassembled WGS sequence"/>
</dbReference>
<evidence type="ECO:0000256" key="9">
    <source>
        <dbReference type="PROSITE-ProRule" id="PRU00282"/>
    </source>
</evidence>
<feature type="repeat" description="Solcar" evidence="9">
    <location>
        <begin position="169"/>
        <end position="281"/>
    </location>
</feature>
<evidence type="ECO:0000256" key="5">
    <source>
        <dbReference type="ARBA" id="ARBA00022737"/>
    </source>
</evidence>
<protein>
    <recommendedName>
        <fullName evidence="14">Mitochondrial carrier protein</fullName>
    </recommendedName>
</protein>
<dbReference type="EMBL" id="WIGN01000047">
    <property type="protein sequence ID" value="KAF6814052.1"/>
    <property type="molecule type" value="Genomic_DNA"/>
</dbReference>
<gene>
    <name evidence="12" type="ORF">CSOJ01_04285</name>
</gene>
<evidence type="ECO:0000256" key="2">
    <source>
        <dbReference type="ARBA" id="ARBA00006375"/>
    </source>
</evidence>
<organism evidence="12 13">
    <name type="scientific">Colletotrichum sojae</name>
    <dbReference type="NCBI Taxonomy" id="2175907"/>
    <lineage>
        <taxon>Eukaryota</taxon>
        <taxon>Fungi</taxon>
        <taxon>Dikarya</taxon>
        <taxon>Ascomycota</taxon>
        <taxon>Pezizomycotina</taxon>
        <taxon>Sordariomycetes</taxon>
        <taxon>Hypocreomycetidae</taxon>
        <taxon>Glomerellales</taxon>
        <taxon>Glomerellaceae</taxon>
        <taxon>Colletotrichum</taxon>
        <taxon>Colletotrichum orchidearum species complex</taxon>
    </lineage>
</organism>
<keyword evidence="8 9" id="KW-0472">Membrane</keyword>
<feature type="transmembrane region" description="Helical" evidence="11">
    <location>
        <begin position="127"/>
        <end position="149"/>
    </location>
</feature>
<dbReference type="SUPFAM" id="SSF103506">
    <property type="entry name" value="Mitochondrial carrier"/>
    <property type="match status" value="2"/>
</dbReference>
<evidence type="ECO:0008006" key="14">
    <source>
        <dbReference type="Google" id="ProtNLM"/>
    </source>
</evidence>
<sequence>MQSPAYQTQYRTVTGKFNQSFFRGLYQGFGPTIITGAPASAAFFTIYESLKVTFQDAKSAGHLSFVPLPVLYGISSAAADLVSCAITNPAEVLKQNAQVHHGQSLPSGTTSPTLAAMKYFSKQPKKLWAGYTALAATRLPATTLSFSLYEMVKDAWLGKDEGNRAEGFCQIYITTVSGAVCGGISMSLFVPVDVVKTRMRLAAGNLTNGTPEMSRKPPTGIVLGTEKPSSILSSLGPLAMAKNIVRNEGIAALFRGTTLTFVGSAMGWGFYLGCYEACKIYLE</sequence>
<evidence type="ECO:0000256" key="7">
    <source>
        <dbReference type="ARBA" id="ARBA00022989"/>
    </source>
</evidence>
<dbReference type="PANTHER" id="PTHR45667">
    <property type="entry name" value="S-ADENOSYLMETHIONINE MITOCHONDRIAL CARRIER PROTEIN"/>
    <property type="match status" value="1"/>
</dbReference>
<feature type="repeat" description="Solcar" evidence="9">
    <location>
        <begin position="1"/>
        <end position="53"/>
    </location>
</feature>
<dbReference type="InterPro" id="IPR018108">
    <property type="entry name" value="MCP_transmembrane"/>
</dbReference>
<dbReference type="Gene3D" id="1.50.40.10">
    <property type="entry name" value="Mitochondrial carrier domain"/>
    <property type="match status" value="1"/>
</dbReference>
<dbReference type="AlphaFoldDB" id="A0A8H6MYT9"/>
<feature type="transmembrane region" description="Helical" evidence="11">
    <location>
        <begin position="169"/>
        <end position="190"/>
    </location>
</feature>
<evidence type="ECO:0000256" key="3">
    <source>
        <dbReference type="ARBA" id="ARBA00022448"/>
    </source>
</evidence>
<comment type="similarity">
    <text evidence="2 10">Belongs to the mitochondrial carrier (TC 2.A.29) family.</text>
</comment>
<evidence type="ECO:0000256" key="6">
    <source>
        <dbReference type="ARBA" id="ARBA00022792"/>
    </source>
</evidence>
<evidence type="ECO:0000256" key="11">
    <source>
        <dbReference type="SAM" id="Phobius"/>
    </source>
</evidence>
<keyword evidence="4 9" id="KW-0812">Transmembrane</keyword>
<evidence type="ECO:0000256" key="4">
    <source>
        <dbReference type="ARBA" id="ARBA00022692"/>
    </source>
</evidence>
<keyword evidence="3 10" id="KW-0813">Transport</keyword>
<comment type="subcellular location">
    <subcellularLocation>
        <location evidence="1">Membrane</location>
        <topology evidence="1">Multi-pass membrane protein</topology>
    </subcellularLocation>
</comment>
<keyword evidence="6" id="KW-0496">Mitochondrion</keyword>
<accession>A0A8H6MYT9</accession>
<keyword evidence="7 11" id="KW-1133">Transmembrane helix</keyword>
<evidence type="ECO:0000256" key="1">
    <source>
        <dbReference type="ARBA" id="ARBA00004141"/>
    </source>
</evidence>
<dbReference type="PROSITE" id="PS50920">
    <property type="entry name" value="SOLCAR"/>
    <property type="match status" value="3"/>
</dbReference>
<name>A0A8H6MYT9_9PEZI</name>
<keyword evidence="6" id="KW-0999">Mitochondrion inner membrane</keyword>
<reference evidence="12 13" key="1">
    <citation type="journal article" date="2020" name="Phytopathology">
        <title>Genome Sequence Resources of Colletotrichum truncatum, C. plurivorum, C. musicola, and C. sojae: Four Species Pathogenic to Soybean (Glycine max).</title>
        <authorList>
            <person name="Rogerio F."/>
            <person name="Boufleur T.R."/>
            <person name="Ciampi-Guillardi M."/>
            <person name="Sukno S.A."/>
            <person name="Thon M.R."/>
            <person name="Massola Junior N.S."/>
            <person name="Baroncelli R."/>
        </authorList>
    </citation>
    <scope>NUCLEOTIDE SEQUENCE [LARGE SCALE GENOMIC DNA]</scope>
    <source>
        <strain evidence="12 13">LFN0009</strain>
    </source>
</reference>
<dbReference type="GO" id="GO:0016020">
    <property type="term" value="C:membrane"/>
    <property type="evidence" value="ECO:0007669"/>
    <property type="project" value="UniProtKB-SubCell"/>
</dbReference>
<dbReference type="InterPro" id="IPR023395">
    <property type="entry name" value="MCP_dom_sf"/>
</dbReference>
<evidence type="ECO:0000313" key="12">
    <source>
        <dbReference type="EMBL" id="KAF6814052.1"/>
    </source>
</evidence>
<keyword evidence="5" id="KW-0677">Repeat</keyword>
<evidence type="ECO:0000256" key="10">
    <source>
        <dbReference type="RuleBase" id="RU000488"/>
    </source>
</evidence>